<dbReference type="PROSITE" id="PS51464">
    <property type="entry name" value="SIS"/>
    <property type="match status" value="1"/>
</dbReference>
<dbReference type="AlphaFoldDB" id="A0A0F9ZSW8"/>
<feature type="region of interest" description="Disordered" evidence="1">
    <location>
        <begin position="24"/>
        <end position="51"/>
    </location>
</feature>
<evidence type="ECO:0000313" key="4">
    <source>
        <dbReference type="Proteomes" id="UP000034112"/>
    </source>
</evidence>
<protein>
    <recommendedName>
        <fullName evidence="2">SIS domain-containing protein</fullName>
    </recommendedName>
</protein>
<proteinExistence type="predicted"/>
<reference evidence="4" key="1">
    <citation type="journal article" date="2015" name="Genome Announc.">
        <title>Draft whole-genome sequence of the biocontrol agent Trichoderma harzianum T6776.</title>
        <authorList>
            <person name="Baroncelli R."/>
            <person name="Piaggeschi G."/>
            <person name="Fiorini L."/>
            <person name="Bertolini E."/>
            <person name="Zapparata A."/>
            <person name="Pe M.E."/>
            <person name="Sarrocco S."/>
            <person name="Vannacci G."/>
        </authorList>
    </citation>
    <scope>NUCLEOTIDE SEQUENCE [LARGE SCALE GENOMIC DNA]</scope>
    <source>
        <strain evidence="4">T6776</strain>
    </source>
</reference>
<organism evidence="3 4">
    <name type="scientific">Trichoderma harzianum</name>
    <name type="common">Hypocrea lixii</name>
    <dbReference type="NCBI Taxonomy" id="5544"/>
    <lineage>
        <taxon>Eukaryota</taxon>
        <taxon>Fungi</taxon>
        <taxon>Dikarya</taxon>
        <taxon>Ascomycota</taxon>
        <taxon>Pezizomycotina</taxon>
        <taxon>Sordariomycetes</taxon>
        <taxon>Hypocreomycetidae</taxon>
        <taxon>Hypocreales</taxon>
        <taxon>Hypocreaceae</taxon>
        <taxon>Trichoderma</taxon>
    </lineage>
</organism>
<gene>
    <name evidence="3" type="ORF">THAR02_04583</name>
</gene>
<dbReference type="SUPFAM" id="SSF53697">
    <property type="entry name" value="SIS domain"/>
    <property type="match status" value="1"/>
</dbReference>
<feature type="domain" description="SIS" evidence="2">
    <location>
        <begin position="106"/>
        <end position="255"/>
    </location>
</feature>
<dbReference type="PANTHER" id="PTHR38418:SF2">
    <property type="entry name" value="SUGAR ISOMERASE, KPSF_GUTQ (AFU_ORTHOLOGUE AFUA_6G08860)"/>
    <property type="match status" value="1"/>
</dbReference>
<evidence type="ECO:0000256" key="1">
    <source>
        <dbReference type="SAM" id="MobiDB-lite"/>
    </source>
</evidence>
<evidence type="ECO:0000259" key="2">
    <source>
        <dbReference type="PROSITE" id="PS51464"/>
    </source>
</evidence>
<dbReference type="GO" id="GO:0097367">
    <property type="term" value="F:carbohydrate derivative binding"/>
    <property type="evidence" value="ECO:0007669"/>
    <property type="project" value="InterPro"/>
</dbReference>
<dbReference type="OMA" id="GDHRPIQ"/>
<dbReference type="Gene3D" id="3.40.50.10490">
    <property type="entry name" value="Glucose-6-phosphate isomerase like protein, domain 1"/>
    <property type="match status" value="1"/>
</dbReference>
<dbReference type="GO" id="GO:1901135">
    <property type="term" value="P:carbohydrate derivative metabolic process"/>
    <property type="evidence" value="ECO:0007669"/>
    <property type="project" value="InterPro"/>
</dbReference>
<name>A0A0F9ZSW8_TRIHA</name>
<dbReference type="Proteomes" id="UP000034112">
    <property type="component" value="Unassembled WGS sequence"/>
</dbReference>
<accession>A0A0F9ZSW8</accession>
<sequence length="419" mass="44677">MIDLRHGDHRPIQTSAVIVLGASKCQSMPPPSPPTPSASPSAKEIGDPVDGFSLDREATREQSVMDRRLHSGIHVLNTEAVALANLTKLYEIDAIARDGFNASIKAITRLAKTKGKLVIIGVGKSGHIGKKLVATFQSLAIRSVFLHPTEALHGDLGIVGPEDTLLFITYSGKTQELLLTLPHLDERLPTILLTSHMRHETCEFVKHRPNTILLPAPIPEPESVSFGVSAPSASTTAALALGDALAITAAHELHPSVSKMFAKNHPGGAIGAAVAAVARGPQTIGHISVPWDEIDVAHGLTGDDLASSLLRAAYKSKTGWVRVGDETAVPSKIRALSDADMMRPIKEVTGIMVSRQQMLAMSLETTVRQARDILEDMRSSQIEEHEQAIGGPGSVIAITSSGSIIGVLEVEQVLEYQDI</sequence>
<evidence type="ECO:0000313" key="3">
    <source>
        <dbReference type="EMBL" id="KKP03332.1"/>
    </source>
</evidence>
<dbReference type="InterPro" id="IPR046348">
    <property type="entry name" value="SIS_dom_sf"/>
</dbReference>
<dbReference type="EMBL" id="JOKZ01000114">
    <property type="protein sequence ID" value="KKP03332.1"/>
    <property type="molecule type" value="Genomic_DNA"/>
</dbReference>
<comment type="caution">
    <text evidence="3">The sequence shown here is derived from an EMBL/GenBank/DDBJ whole genome shotgun (WGS) entry which is preliminary data.</text>
</comment>
<dbReference type="PANTHER" id="PTHR38418">
    <property type="entry name" value="SUGAR ISOMERASE, KPSF/GUTQ (AFU_ORTHOLOGUE AFUA_6G08860)"/>
    <property type="match status" value="1"/>
</dbReference>
<dbReference type="Pfam" id="PF01380">
    <property type="entry name" value="SIS"/>
    <property type="match status" value="1"/>
</dbReference>
<dbReference type="OrthoDB" id="1872003at2759"/>
<dbReference type="InterPro" id="IPR001347">
    <property type="entry name" value="SIS_dom"/>
</dbReference>
<feature type="compositionally biased region" description="Pro residues" evidence="1">
    <location>
        <begin position="28"/>
        <end position="37"/>
    </location>
</feature>